<accession>A0A6P1Z9X2</accession>
<dbReference type="Proteomes" id="UP000434052">
    <property type="component" value="Unassembled WGS sequence"/>
</dbReference>
<dbReference type="InterPro" id="IPR041215">
    <property type="entry name" value="FlgO_dom"/>
</dbReference>
<reference evidence="2 3" key="1">
    <citation type="submission" date="2018-06" db="EMBL/GenBank/DDBJ databases">
        <title>Complete genome of Desulfovibrio marinus P48SEP.</title>
        <authorList>
            <person name="Crispim J.S."/>
            <person name="Vidigal P.M.P."/>
            <person name="Silva L.C.F."/>
            <person name="Araujo L.C."/>
            <person name="Laguardia C.N."/>
            <person name="Dias R.S."/>
            <person name="Sousa M.P."/>
            <person name="Paula S.O."/>
            <person name="Silva C."/>
        </authorList>
    </citation>
    <scope>NUCLEOTIDE SEQUENCE [LARGE SCALE GENOMIC DNA]</scope>
    <source>
        <strain evidence="2 3">P48SEP</strain>
    </source>
</reference>
<name>A0A6P1Z9X2_9BACT</name>
<evidence type="ECO:0000313" key="2">
    <source>
        <dbReference type="EMBL" id="TVM23004.1"/>
    </source>
</evidence>
<comment type="caution">
    <text evidence="2">The sequence shown here is derived from an EMBL/GenBank/DDBJ whole genome shotgun (WGS) entry which is preliminary data.</text>
</comment>
<dbReference type="Pfam" id="PF17680">
    <property type="entry name" value="FlgO"/>
    <property type="match status" value="1"/>
</dbReference>
<evidence type="ECO:0000259" key="1">
    <source>
        <dbReference type="Pfam" id="PF17680"/>
    </source>
</evidence>
<feature type="non-terminal residue" evidence="2">
    <location>
        <position position="94"/>
    </location>
</feature>
<gene>
    <name evidence="2" type="ORF">DQK91_23715</name>
</gene>
<evidence type="ECO:0000313" key="3">
    <source>
        <dbReference type="Proteomes" id="UP000434052"/>
    </source>
</evidence>
<dbReference type="EMBL" id="QMIF01000386">
    <property type="protein sequence ID" value="TVM23004.1"/>
    <property type="molecule type" value="Genomic_DNA"/>
</dbReference>
<dbReference type="AlphaFoldDB" id="A0A6P1Z9X2"/>
<organism evidence="2 3">
    <name type="scientific">Oceanidesulfovibrio marinus</name>
    <dbReference type="NCBI Taxonomy" id="370038"/>
    <lineage>
        <taxon>Bacteria</taxon>
        <taxon>Pseudomonadati</taxon>
        <taxon>Thermodesulfobacteriota</taxon>
        <taxon>Desulfovibrionia</taxon>
        <taxon>Desulfovibrionales</taxon>
        <taxon>Desulfovibrionaceae</taxon>
        <taxon>Oceanidesulfovibrio</taxon>
    </lineage>
</organism>
<sequence length="94" mass="10271">MQEIRKVVSVLFKPQTGEMMLTRRVFLLGERAVQSALVIIGTDTTTTQNVRFNIRLVPAAINAVLAMSSMILPLDIEARHLMGDAEMSSNAGIA</sequence>
<protein>
    <recommendedName>
        <fullName evidence="1">FlgO domain-containing protein</fullName>
    </recommendedName>
</protein>
<proteinExistence type="predicted"/>
<feature type="domain" description="FlgO" evidence="1">
    <location>
        <begin position="2"/>
        <end position="75"/>
    </location>
</feature>